<feature type="transmembrane region" description="Helical" evidence="10">
    <location>
        <begin position="327"/>
        <end position="345"/>
    </location>
</feature>
<dbReference type="Proteomes" id="UP000009229">
    <property type="component" value="Chromosome"/>
</dbReference>
<dbReference type="EMBL" id="CP002770">
    <property type="protein sequence ID" value="AEG16758.1"/>
    <property type="molecule type" value="Genomic_DNA"/>
</dbReference>
<dbReference type="KEGG" id="dku:Desku_3270"/>
<dbReference type="GO" id="GO:0005524">
    <property type="term" value="F:ATP binding"/>
    <property type="evidence" value="ECO:0007669"/>
    <property type="project" value="InterPro"/>
</dbReference>
<keyword evidence="4" id="KW-0406">Ion transport</keyword>
<dbReference type="SUPFAM" id="SSF56784">
    <property type="entry name" value="HAD-like"/>
    <property type="match status" value="1"/>
</dbReference>
<evidence type="ECO:0000256" key="10">
    <source>
        <dbReference type="SAM" id="Phobius"/>
    </source>
</evidence>
<evidence type="ECO:0000256" key="9">
    <source>
        <dbReference type="ARBA" id="ARBA00049289"/>
    </source>
</evidence>
<accession>A0AAU8PF65</accession>
<organism evidence="11 12">
    <name type="scientific">Desulfofundulus kuznetsovii (strain DSM 6115 / VKM B-1805 / 17)</name>
    <name type="common">Desulfotomaculum kuznetsovii</name>
    <dbReference type="NCBI Taxonomy" id="760568"/>
    <lineage>
        <taxon>Bacteria</taxon>
        <taxon>Bacillati</taxon>
        <taxon>Bacillota</taxon>
        <taxon>Clostridia</taxon>
        <taxon>Eubacteriales</taxon>
        <taxon>Peptococcaceae</taxon>
        <taxon>Desulfofundulus</taxon>
    </lineage>
</organism>
<reference evidence="12" key="1">
    <citation type="submission" date="2011-05" db="EMBL/GenBank/DDBJ databases">
        <title>Complete sequence of Desulfotomaculum kuznetsovii DSM 6115.</title>
        <authorList>
            <person name="Lucas S."/>
            <person name="Han J."/>
            <person name="Lapidus A."/>
            <person name="Cheng J.-F."/>
            <person name="Goodwin L."/>
            <person name="Pitluck S."/>
            <person name="Peters L."/>
            <person name="Mikhailova N."/>
            <person name="Lu M."/>
            <person name="Saunders E."/>
            <person name="Han C."/>
            <person name="Tapia R."/>
            <person name="Land M."/>
            <person name="Hauser L."/>
            <person name="Kyrpides N."/>
            <person name="Ivanova N."/>
            <person name="Pagani I."/>
            <person name="Nazina T."/>
            <person name="Ivanova A."/>
            <person name="Parshina S."/>
            <person name="Kuever J."/>
            <person name="Muyzer G."/>
            <person name="Plugge C."/>
            <person name="Stams A."/>
            <person name="Woyke T."/>
        </authorList>
    </citation>
    <scope>NUCLEOTIDE SEQUENCE [LARGE SCALE GENOMIC DNA]</scope>
    <source>
        <strain evidence="12">DSM 6115 / VKM B-1805 / 17</strain>
    </source>
</reference>
<name>A0AAU8PF65_DESK7</name>
<dbReference type="GO" id="GO:0016887">
    <property type="term" value="F:ATP hydrolysis activity"/>
    <property type="evidence" value="ECO:0007669"/>
    <property type="project" value="InterPro"/>
</dbReference>
<evidence type="ECO:0000256" key="6">
    <source>
        <dbReference type="ARBA" id="ARBA00022989"/>
    </source>
</evidence>
<keyword evidence="5" id="KW-1278">Translocase</keyword>
<dbReference type="GO" id="GO:0016020">
    <property type="term" value="C:membrane"/>
    <property type="evidence" value="ECO:0007669"/>
    <property type="project" value="UniProtKB-SubCell"/>
</dbReference>
<dbReference type="PANTHER" id="PTHR43520:SF8">
    <property type="entry name" value="P-TYPE CU(+) TRANSPORTER"/>
    <property type="match status" value="1"/>
</dbReference>
<evidence type="ECO:0000256" key="8">
    <source>
        <dbReference type="ARBA" id="ARBA00023136"/>
    </source>
</evidence>
<dbReference type="Gene3D" id="3.40.50.1000">
    <property type="entry name" value="HAD superfamily/HAD-like"/>
    <property type="match status" value="1"/>
</dbReference>
<dbReference type="GO" id="GO:0055070">
    <property type="term" value="P:copper ion homeostasis"/>
    <property type="evidence" value="ECO:0007669"/>
    <property type="project" value="TreeGrafter"/>
</dbReference>
<comment type="subcellular location">
    <subcellularLocation>
        <location evidence="1">Membrane</location>
    </subcellularLocation>
</comment>
<keyword evidence="6 10" id="KW-1133">Transmembrane helix</keyword>
<dbReference type="PRINTS" id="PR00119">
    <property type="entry name" value="CATATPASE"/>
</dbReference>
<evidence type="ECO:0000256" key="4">
    <source>
        <dbReference type="ARBA" id="ARBA00022796"/>
    </source>
</evidence>
<evidence type="ECO:0000256" key="7">
    <source>
        <dbReference type="ARBA" id="ARBA00023008"/>
    </source>
</evidence>
<dbReference type="InterPro" id="IPR036412">
    <property type="entry name" value="HAD-like_sf"/>
</dbReference>
<evidence type="ECO:0000256" key="5">
    <source>
        <dbReference type="ARBA" id="ARBA00022967"/>
    </source>
</evidence>
<keyword evidence="12" id="KW-1185">Reference proteome</keyword>
<dbReference type="InterPro" id="IPR023214">
    <property type="entry name" value="HAD_sf"/>
</dbReference>
<proteinExistence type="predicted"/>
<dbReference type="Pfam" id="PF00702">
    <property type="entry name" value="Hydrolase"/>
    <property type="match status" value="1"/>
</dbReference>
<protein>
    <recommendedName>
        <fullName evidence="2">P-type Cu(+) transporter</fullName>
        <ecNumber evidence="2">7.2.2.8</ecNumber>
    </recommendedName>
</protein>
<sequence length="355" mass="38797">MPLPQKYFFLRPFHLDECVSVSVADFLNCQFYGVFHPAGNYLMPVFWAKHDMVIDVIDAVVHFSIHSMIIALERVFVNTFVALTGDAPLDPRDKPVGFQGRIPINDPHQFNAIPGHGVEAEIDGSRILLGTRKLMRENNINAAEIMADVEKLEGEGKTAMLMALDGKMVAVIGIADTIKENAKEAITQLKKMGLEVWMLTGDNRRTAEAIARQVGIENVMAEVLPEDKANQVEKLRRQGKVVGMVGDGINDAPALVTADVGFAIGTVTDVAIEAADITLMRGDLRGIVTAIRLSQATIKNIKQNLFWALIYNTVGIPFAAFGFLNPVIAGAAMAFSSVSVVTNALRLRRFNPRVA</sequence>
<evidence type="ECO:0000313" key="11">
    <source>
        <dbReference type="EMBL" id="AEG16758.1"/>
    </source>
</evidence>
<dbReference type="FunFam" id="3.40.50.1000:FF:000333">
    <property type="entry name" value="Copper-transporting ATPase 2"/>
    <property type="match status" value="1"/>
</dbReference>
<keyword evidence="3 10" id="KW-0812">Transmembrane</keyword>
<evidence type="ECO:0000256" key="3">
    <source>
        <dbReference type="ARBA" id="ARBA00022692"/>
    </source>
</evidence>
<dbReference type="GO" id="GO:0043682">
    <property type="term" value="F:P-type divalent copper transporter activity"/>
    <property type="evidence" value="ECO:0007669"/>
    <property type="project" value="TreeGrafter"/>
</dbReference>
<dbReference type="GO" id="GO:0005507">
    <property type="term" value="F:copper ion binding"/>
    <property type="evidence" value="ECO:0007669"/>
    <property type="project" value="TreeGrafter"/>
</dbReference>
<keyword evidence="11" id="KW-0378">Hydrolase</keyword>
<dbReference type="InterPro" id="IPR023299">
    <property type="entry name" value="ATPase_P-typ_cyto_dom_N"/>
</dbReference>
<dbReference type="NCBIfam" id="TIGR01494">
    <property type="entry name" value="ATPase_P-type"/>
    <property type="match status" value="1"/>
</dbReference>
<gene>
    <name evidence="11" type="ordered locus">Desku_3270</name>
</gene>
<dbReference type="EC" id="7.2.2.8" evidence="2"/>
<keyword evidence="7" id="KW-0186">Copper</keyword>
<keyword evidence="4" id="KW-0187">Copper transport</keyword>
<evidence type="ECO:0000256" key="2">
    <source>
        <dbReference type="ARBA" id="ARBA00012517"/>
    </source>
</evidence>
<dbReference type="PANTHER" id="PTHR43520">
    <property type="entry name" value="ATP7, ISOFORM B"/>
    <property type="match status" value="1"/>
</dbReference>
<dbReference type="Gene3D" id="3.40.1110.10">
    <property type="entry name" value="Calcium-transporting ATPase, cytoplasmic domain N"/>
    <property type="match status" value="1"/>
</dbReference>
<keyword evidence="4" id="KW-0813">Transport</keyword>
<dbReference type="GO" id="GO:0140581">
    <property type="term" value="F:P-type monovalent copper transporter activity"/>
    <property type="evidence" value="ECO:0007669"/>
    <property type="project" value="UniProtKB-EC"/>
</dbReference>
<dbReference type="InterPro" id="IPR001757">
    <property type="entry name" value="P_typ_ATPase"/>
</dbReference>
<dbReference type="AlphaFoldDB" id="A0AAU8PF65"/>
<comment type="catalytic activity">
    <reaction evidence="9">
        <text>Cu(+)(in) + ATP + H2O = Cu(+)(out) + ADP + phosphate + H(+)</text>
        <dbReference type="Rhea" id="RHEA:25792"/>
        <dbReference type="ChEBI" id="CHEBI:15377"/>
        <dbReference type="ChEBI" id="CHEBI:15378"/>
        <dbReference type="ChEBI" id="CHEBI:30616"/>
        <dbReference type="ChEBI" id="CHEBI:43474"/>
        <dbReference type="ChEBI" id="CHEBI:49552"/>
        <dbReference type="ChEBI" id="CHEBI:456216"/>
        <dbReference type="EC" id="7.2.2.8"/>
    </reaction>
</comment>
<keyword evidence="8 10" id="KW-0472">Membrane</keyword>
<evidence type="ECO:0000313" key="12">
    <source>
        <dbReference type="Proteomes" id="UP000009229"/>
    </source>
</evidence>
<evidence type="ECO:0000256" key="1">
    <source>
        <dbReference type="ARBA" id="ARBA00004370"/>
    </source>
</evidence>